<dbReference type="EMBL" id="JARQZJ010000132">
    <property type="protein sequence ID" value="KAK9892058.1"/>
    <property type="molecule type" value="Genomic_DNA"/>
</dbReference>
<name>A0AAW1VA46_9CUCU</name>
<protein>
    <submittedName>
        <fullName evidence="3">Uncharacterized protein</fullName>
    </submittedName>
</protein>
<feature type="compositionally biased region" description="Basic and acidic residues" evidence="2">
    <location>
        <begin position="91"/>
        <end position="107"/>
    </location>
</feature>
<sequence length="190" mass="22493">MVVKWGAGTYDAWTHAKNKIEKLEDTIKQLQKEIEYLEQITEKNTSQTGNEHTEYTTDEEELSKGTEWIRSKHYKKRRLNDLLSSPQQRAQDVRRAKESDKPKKAEKQPPVVIEGIKENYNKIHKELGLTHFQIKLINGENIKVNVFDSENYRKLTSKLKENWRSWHSYENKQNRPFPFQSIVMNASFLS</sequence>
<dbReference type="AlphaFoldDB" id="A0AAW1VA46"/>
<evidence type="ECO:0000313" key="4">
    <source>
        <dbReference type="Proteomes" id="UP001431783"/>
    </source>
</evidence>
<keyword evidence="4" id="KW-1185">Reference proteome</keyword>
<reference evidence="3 4" key="1">
    <citation type="submission" date="2023-03" db="EMBL/GenBank/DDBJ databases">
        <title>Genome insight into feeding habits of ladybird beetles.</title>
        <authorList>
            <person name="Li H.-S."/>
            <person name="Huang Y.-H."/>
            <person name="Pang H."/>
        </authorList>
    </citation>
    <scope>NUCLEOTIDE SEQUENCE [LARGE SCALE GENOMIC DNA]</scope>
    <source>
        <strain evidence="3">SYSU_2023b</strain>
        <tissue evidence="3">Whole body</tissue>
    </source>
</reference>
<evidence type="ECO:0000313" key="3">
    <source>
        <dbReference type="EMBL" id="KAK9892058.1"/>
    </source>
</evidence>
<keyword evidence="1" id="KW-0175">Coiled coil</keyword>
<feature type="coiled-coil region" evidence="1">
    <location>
        <begin position="13"/>
        <end position="40"/>
    </location>
</feature>
<gene>
    <name evidence="3" type="ORF">WA026_018257</name>
</gene>
<comment type="caution">
    <text evidence="3">The sequence shown here is derived from an EMBL/GenBank/DDBJ whole genome shotgun (WGS) entry which is preliminary data.</text>
</comment>
<proteinExistence type="predicted"/>
<feature type="region of interest" description="Disordered" evidence="2">
    <location>
        <begin position="40"/>
        <end position="63"/>
    </location>
</feature>
<accession>A0AAW1VA46</accession>
<feature type="region of interest" description="Disordered" evidence="2">
    <location>
        <begin position="79"/>
        <end position="109"/>
    </location>
</feature>
<evidence type="ECO:0000256" key="1">
    <source>
        <dbReference type="SAM" id="Coils"/>
    </source>
</evidence>
<dbReference type="Proteomes" id="UP001431783">
    <property type="component" value="Unassembled WGS sequence"/>
</dbReference>
<evidence type="ECO:0000256" key="2">
    <source>
        <dbReference type="SAM" id="MobiDB-lite"/>
    </source>
</evidence>
<organism evidence="3 4">
    <name type="scientific">Henosepilachna vigintioctopunctata</name>
    <dbReference type="NCBI Taxonomy" id="420089"/>
    <lineage>
        <taxon>Eukaryota</taxon>
        <taxon>Metazoa</taxon>
        <taxon>Ecdysozoa</taxon>
        <taxon>Arthropoda</taxon>
        <taxon>Hexapoda</taxon>
        <taxon>Insecta</taxon>
        <taxon>Pterygota</taxon>
        <taxon>Neoptera</taxon>
        <taxon>Endopterygota</taxon>
        <taxon>Coleoptera</taxon>
        <taxon>Polyphaga</taxon>
        <taxon>Cucujiformia</taxon>
        <taxon>Coccinelloidea</taxon>
        <taxon>Coccinellidae</taxon>
        <taxon>Epilachninae</taxon>
        <taxon>Epilachnini</taxon>
        <taxon>Henosepilachna</taxon>
    </lineage>
</organism>